<keyword evidence="10" id="KW-1185">Reference proteome</keyword>
<accession>A0A2T0MQH5</accession>
<evidence type="ECO:0000256" key="4">
    <source>
        <dbReference type="ARBA" id="ARBA00022801"/>
    </source>
</evidence>
<dbReference type="AlphaFoldDB" id="A0A2T0MQH5"/>
<evidence type="ECO:0000256" key="2">
    <source>
        <dbReference type="ARBA" id="ARBA00022605"/>
    </source>
</evidence>
<dbReference type="InterPro" id="IPR010175">
    <property type="entry name" value="LysK"/>
</dbReference>
<feature type="region of interest" description="Disordered" evidence="8">
    <location>
        <begin position="351"/>
        <end position="378"/>
    </location>
</feature>
<dbReference type="EMBL" id="PVNG01000017">
    <property type="protein sequence ID" value="PRX60356.1"/>
    <property type="molecule type" value="Genomic_DNA"/>
</dbReference>
<evidence type="ECO:0000256" key="5">
    <source>
        <dbReference type="ARBA" id="ARBA00022833"/>
    </source>
</evidence>
<evidence type="ECO:0000256" key="6">
    <source>
        <dbReference type="ARBA" id="ARBA00023154"/>
    </source>
</evidence>
<dbReference type="NCBIfam" id="TIGR01902">
    <property type="entry name" value="dapE-lys-deAc"/>
    <property type="match status" value="1"/>
</dbReference>
<protein>
    <submittedName>
        <fullName evidence="9">Acetylornithine deacetylase</fullName>
    </submittedName>
</protein>
<dbReference type="InterPro" id="IPR002933">
    <property type="entry name" value="Peptidase_M20"/>
</dbReference>
<keyword evidence="5" id="KW-0862">Zinc</keyword>
<dbReference type="GO" id="GO:0008270">
    <property type="term" value="F:zinc ion binding"/>
    <property type="evidence" value="ECO:0007669"/>
    <property type="project" value="InterPro"/>
</dbReference>
<evidence type="ECO:0000313" key="10">
    <source>
        <dbReference type="Proteomes" id="UP000238312"/>
    </source>
</evidence>
<comment type="caution">
    <text evidence="9">The sequence shown here is derived from an EMBL/GenBank/DDBJ whole genome shotgun (WGS) entry which is preliminary data.</text>
</comment>
<dbReference type="HAMAP" id="MF_01120">
    <property type="entry name" value="LysK"/>
    <property type="match status" value="1"/>
</dbReference>
<keyword evidence="1" id="KW-0963">Cytoplasm</keyword>
<dbReference type="GO" id="GO:0009085">
    <property type="term" value="P:lysine biosynthetic process"/>
    <property type="evidence" value="ECO:0007669"/>
    <property type="project" value="UniProtKB-KW"/>
</dbReference>
<keyword evidence="2" id="KW-0028">Amino-acid biosynthesis</keyword>
<evidence type="ECO:0000256" key="7">
    <source>
        <dbReference type="ARBA" id="ARBA00023285"/>
    </source>
</evidence>
<evidence type="ECO:0000256" key="1">
    <source>
        <dbReference type="ARBA" id="ARBA00022490"/>
    </source>
</evidence>
<dbReference type="GO" id="GO:0016811">
    <property type="term" value="F:hydrolase activity, acting on carbon-nitrogen (but not peptide) bonds, in linear amides"/>
    <property type="evidence" value="ECO:0007669"/>
    <property type="project" value="InterPro"/>
</dbReference>
<organism evidence="9 10">
    <name type="scientific">Nonomuraea fuscirosea</name>
    <dbReference type="NCBI Taxonomy" id="1291556"/>
    <lineage>
        <taxon>Bacteria</taxon>
        <taxon>Bacillati</taxon>
        <taxon>Actinomycetota</taxon>
        <taxon>Actinomycetes</taxon>
        <taxon>Streptosporangiales</taxon>
        <taxon>Streptosporangiaceae</taxon>
        <taxon>Nonomuraea</taxon>
    </lineage>
</organism>
<dbReference type="OrthoDB" id="7055905at2"/>
<evidence type="ECO:0000256" key="8">
    <source>
        <dbReference type="SAM" id="MobiDB-lite"/>
    </source>
</evidence>
<dbReference type="PANTHER" id="PTHR43808:SF28">
    <property type="entry name" value="[LYSW]-LYSINE_[LYSW]-ORNITHINE HYDROLASE"/>
    <property type="match status" value="1"/>
</dbReference>
<feature type="compositionally biased region" description="Basic and acidic residues" evidence="8">
    <location>
        <begin position="351"/>
        <end position="366"/>
    </location>
</feature>
<keyword evidence="3" id="KW-0479">Metal-binding</keyword>
<evidence type="ECO:0000313" key="9">
    <source>
        <dbReference type="EMBL" id="PRX60356.1"/>
    </source>
</evidence>
<keyword evidence="6" id="KW-0457">Lysine biosynthesis</keyword>
<dbReference type="RefSeq" id="WP_106247080.1">
    <property type="nucleotide sequence ID" value="NZ_PVNG01000017.1"/>
</dbReference>
<dbReference type="Proteomes" id="UP000238312">
    <property type="component" value="Unassembled WGS sequence"/>
</dbReference>
<keyword evidence="4" id="KW-0378">Hydrolase</keyword>
<reference evidence="9 10" key="1">
    <citation type="submission" date="2018-03" db="EMBL/GenBank/DDBJ databases">
        <title>Genomic Encyclopedia of Type Strains, Phase III (KMG-III): the genomes of soil and plant-associated and newly described type strains.</title>
        <authorList>
            <person name="Whitman W."/>
        </authorList>
    </citation>
    <scope>NUCLEOTIDE SEQUENCE [LARGE SCALE GENOMIC DNA]</scope>
    <source>
        <strain evidence="9 10">CGMCC 4.7104</strain>
    </source>
</reference>
<dbReference type="PANTHER" id="PTHR43808">
    <property type="entry name" value="ACETYLORNITHINE DEACETYLASE"/>
    <property type="match status" value="1"/>
</dbReference>
<dbReference type="InterPro" id="IPR001261">
    <property type="entry name" value="ArgE/DapE_CS"/>
</dbReference>
<sequence length="378" mass="39663">MSTDDALDTLRRMVEIPSVTGQEAALARYLAGRMTELGYAARIDGAGNAVGEIGACHGPVIMLVGHLDTVPGSPPVRQVGDRLYGRGTVDAKGPLAAMVHAGSRAAAEAGARVVVVGAVEEEGSSRGARHLLRSAPPDALVIGEPSSAGAVAIGYKGLLRVECLVRRPPSHATSPEEKAVEVTVDLVRAVRERLAGNHPAQGPLFERAVPVLVRLEGDLASARAELDCRVPEGFDAPEFLEWLRGLSDGTTVKVLEHVPAVRTGRTDPVVRALSAAIRREGRVPGAKVKLGTSDMNVLAPAWQVPMAAYGPGDSRLDHTETEHIVLGEYLFAVDVLAAALPEISAALAVRPERGRTDRHAADRRAGLADTRGGEAAAR</sequence>
<keyword evidence="7" id="KW-0170">Cobalt</keyword>
<evidence type="ECO:0000256" key="3">
    <source>
        <dbReference type="ARBA" id="ARBA00022723"/>
    </source>
</evidence>
<dbReference type="PROSITE" id="PS00758">
    <property type="entry name" value="ARGE_DAPE_CPG2_1"/>
    <property type="match status" value="1"/>
</dbReference>
<gene>
    <name evidence="9" type="ORF">B0I32_117123</name>
</gene>
<dbReference type="Pfam" id="PF01546">
    <property type="entry name" value="Peptidase_M20"/>
    <property type="match status" value="1"/>
</dbReference>
<dbReference type="Gene3D" id="3.40.630.10">
    <property type="entry name" value="Zn peptidases"/>
    <property type="match status" value="2"/>
</dbReference>
<dbReference type="SUPFAM" id="SSF53187">
    <property type="entry name" value="Zn-dependent exopeptidases"/>
    <property type="match status" value="1"/>
</dbReference>
<dbReference type="InterPro" id="IPR050072">
    <property type="entry name" value="Peptidase_M20A"/>
</dbReference>
<name>A0A2T0MQH5_9ACTN</name>
<dbReference type="GO" id="GO:0050897">
    <property type="term" value="F:cobalt ion binding"/>
    <property type="evidence" value="ECO:0007669"/>
    <property type="project" value="InterPro"/>
</dbReference>
<proteinExistence type="inferred from homology"/>